<keyword evidence="1" id="KW-0812">Transmembrane</keyword>
<evidence type="ECO:0000313" key="3">
    <source>
        <dbReference type="Proteomes" id="UP000766336"/>
    </source>
</evidence>
<dbReference type="Proteomes" id="UP000766336">
    <property type="component" value="Unassembled WGS sequence"/>
</dbReference>
<protein>
    <submittedName>
        <fullName evidence="2">Monovalent cation/H(+) antiporter subunit G</fullName>
    </submittedName>
</protein>
<dbReference type="PANTHER" id="PTHR34703">
    <property type="entry name" value="ANTIPORTER SUBUNIT MNHG2-RELATED"/>
    <property type="match status" value="1"/>
</dbReference>
<feature type="transmembrane region" description="Helical" evidence="1">
    <location>
        <begin position="6"/>
        <end position="32"/>
    </location>
</feature>
<feature type="transmembrane region" description="Helical" evidence="1">
    <location>
        <begin position="71"/>
        <end position="93"/>
    </location>
</feature>
<dbReference type="PANTHER" id="PTHR34703:SF1">
    <property type="entry name" value="ANTIPORTER SUBUNIT MNHG2-RELATED"/>
    <property type="match status" value="1"/>
</dbReference>
<reference evidence="2 3" key="1">
    <citation type="submission" date="2021-05" db="EMBL/GenBank/DDBJ databases">
        <title>Roseococcus sp. XZZS9, whole genome shotgun sequencing project.</title>
        <authorList>
            <person name="Zhao G."/>
            <person name="Shen L."/>
        </authorList>
    </citation>
    <scope>NUCLEOTIDE SEQUENCE [LARGE SCALE GENOMIC DNA]</scope>
    <source>
        <strain evidence="2 3">XZZS9</strain>
    </source>
</reference>
<dbReference type="NCBIfam" id="TIGR01300">
    <property type="entry name" value="CPA3_mnhG_phaG"/>
    <property type="match status" value="1"/>
</dbReference>
<keyword evidence="3" id="KW-1185">Reference proteome</keyword>
<keyword evidence="1" id="KW-1133">Transmembrane helix</keyword>
<gene>
    <name evidence="2" type="primary">mnhG</name>
    <name evidence="2" type="ORF">KHU32_18790</name>
</gene>
<organism evidence="2 3">
    <name type="scientific">Roseococcus pinisoli</name>
    <dbReference type="NCBI Taxonomy" id="2835040"/>
    <lineage>
        <taxon>Bacteria</taxon>
        <taxon>Pseudomonadati</taxon>
        <taxon>Pseudomonadota</taxon>
        <taxon>Alphaproteobacteria</taxon>
        <taxon>Acetobacterales</taxon>
        <taxon>Roseomonadaceae</taxon>
        <taxon>Roseococcus</taxon>
    </lineage>
</organism>
<dbReference type="InterPro" id="IPR005133">
    <property type="entry name" value="PhaG_MnhG_YufB"/>
</dbReference>
<evidence type="ECO:0000256" key="1">
    <source>
        <dbReference type="SAM" id="Phobius"/>
    </source>
</evidence>
<name>A0ABS5QHG3_9PROT</name>
<dbReference type="EMBL" id="JAHCDA010000004">
    <property type="protein sequence ID" value="MBS7813002.1"/>
    <property type="molecule type" value="Genomic_DNA"/>
</dbReference>
<dbReference type="Pfam" id="PF03334">
    <property type="entry name" value="PhaG_MnhG_YufB"/>
    <property type="match status" value="1"/>
</dbReference>
<keyword evidence="1" id="KW-0472">Membrane</keyword>
<evidence type="ECO:0000313" key="2">
    <source>
        <dbReference type="EMBL" id="MBS7813002.1"/>
    </source>
</evidence>
<sequence length="112" mass="12286">MTAELPWIAAVPVALLLLIGAGLTLVGSFGLLRLRSFYERVHAPTLGTSYGMGCTLLASMIFFSVLQGRFVIHEIVIGFLILVTTPVTLMLLARASLHRDRLEKNEQVPPPR</sequence>
<accession>A0ABS5QHG3</accession>
<proteinExistence type="predicted"/>
<feature type="transmembrane region" description="Helical" evidence="1">
    <location>
        <begin position="44"/>
        <end position="65"/>
    </location>
</feature>
<comment type="caution">
    <text evidence="2">The sequence shown here is derived from an EMBL/GenBank/DDBJ whole genome shotgun (WGS) entry which is preliminary data.</text>
</comment>